<dbReference type="Pfam" id="PF16184">
    <property type="entry name" value="Cadherin_3"/>
    <property type="match status" value="3"/>
</dbReference>
<dbReference type="InterPro" id="IPR013783">
    <property type="entry name" value="Ig-like_fold"/>
</dbReference>
<dbReference type="PANTHER" id="PTHR45739">
    <property type="entry name" value="MATRIX PROTEIN, PUTATIVE-RELATED"/>
    <property type="match status" value="1"/>
</dbReference>
<feature type="domain" description="Cadherin" evidence="5">
    <location>
        <begin position="571"/>
        <end position="603"/>
    </location>
</feature>
<organism evidence="6 7">
    <name type="scientific">Silvania hatchlandensis</name>
    <dbReference type="NCBI Taxonomy" id="2926469"/>
    <lineage>
        <taxon>Bacteria</taxon>
        <taxon>Pseudomonadati</taxon>
        <taxon>Pseudomonadota</taxon>
        <taxon>Gammaproteobacteria</taxon>
        <taxon>Enterobacterales</taxon>
        <taxon>Enterobacteriaceae</taxon>
        <taxon>Silvania</taxon>
    </lineage>
</organism>
<dbReference type="GO" id="GO:0007156">
    <property type="term" value="P:homophilic cell adhesion via plasma membrane adhesion molecules"/>
    <property type="evidence" value="ECO:0007669"/>
    <property type="project" value="InterPro"/>
</dbReference>
<dbReference type="InterPro" id="IPR039005">
    <property type="entry name" value="CSPG_rpt"/>
</dbReference>
<dbReference type="Gene3D" id="2.60.40.1200">
    <property type="match status" value="10"/>
</dbReference>
<dbReference type="GO" id="GO:0005509">
    <property type="term" value="F:calcium ion binding"/>
    <property type="evidence" value="ECO:0007669"/>
    <property type="project" value="InterPro"/>
</dbReference>
<feature type="region of interest" description="Disordered" evidence="4">
    <location>
        <begin position="2018"/>
        <end position="2038"/>
    </location>
</feature>
<keyword evidence="2" id="KW-0677">Repeat</keyword>
<feature type="compositionally biased region" description="Polar residues" evidence="4">
    <location>
        <begin position="1848"/>
        <end position="1863"/>
    </location>
</feature>
<dbReference type="InterPro" id="IPR051561">
    <property type="entry name" value="FRAS1_ECM"/>
</dbReference>
<evidence type="ECO:0000256" key="1">
    <source>
        <dbReference type="ARBA" id="ARBA00022729"/>
    </source>
</evidence>
<dbReference type="Pfam" id="PF17892">
    <property type="entry name" value="Cadherin_5"/>
    <property type="match status" value="5"/>
</dbReference>
<dbReference type="PROSITE" id="PS51854">
    <property type="entry name" value="CSPG"/>
    <property type="match status" value="3"/>
</dbReference>
<dbReference type="InterPro" id="IPR041690">
    <property type="entry name" value="Cadherin_5"/>
</dbReference>
<feature type="region of interest" description="Disordered" evidence="4">
    <location>
        <begin position="1674"/>
        <end position="1699"/>
    </location>
</feature>
<feature type="region of interest" description="Disordered" evidence="4">
    <location>
        <begin position="1848"/>
        <end position="1869"/>
    </location>
</feature>
<evidence type="ECO:0000256" key="4">
    <source>
        <dbReference type="SAM" id="MobiDB-lite"/>
    </source>
</evidence>
<dbReference type="Pfam" id="PF14252">
    <property type="entry name" value="DUF4347"/>
    <property type="match status" value="1"/>
</dbReference>
<evidence type="ECO:0000256" key="2">
    <source>
        <dbReference type="ARBA" id="ARBA00022737"/>
    </source>
</evidence>
<dbReference type="NCBIfam" id="NF012211">
    <property type="entry name" value="tand_rpt_95"/>
    <property type="match status" value="9"/>
</dbReference>
<keyword evidence="1" id="KW-0732">Signal</keyword>
<accession>A0A9J6Q590</accession>
<reference evidence="6" key="1">
    <citation type="submission" date="2022-05" db="EMBL/GenBank/DDBJ databases">
        <title>Description of a novel species of Leclercia; Leclercia tamurae and the Proposal for a Novel Genus Silvania gen. nov. Containing Two Novel Species Silvania hatchlandensis sp. nov. and Silvania confinis sp. nov. Isolated from the Rhizosphere of Oak.</title>
        <authorList>
            <person name="Maddock D.W."/>
            <person name="Brady C.L."/>
            <person name="Denman S."/>
            <person name="Arnold D."/>
        </authorList>
    </citation>
    <scope>NUCLEOTIDE SEQUENCE</scope>
    <source>
        <strain evidence="6">H19S6</strain>
    </source>
</reference>
<protein>
    <submittedName>
        <fullName evidence="6">Ig-like domain-containing protein</fullName>
    </submittedName>
</protein>
<dbReference type="GO" id="GO:0016020">
    <property type="term" value="C:membrane"/>
    <property type="evidence" value="ECO:0007669"/>
    <property type="project" value="InterPro"/>
</dbReference>
<dbReference type="PROSITE" id="PS50268">
    <property type="entry name" value="CADHERIN_2"/>
    <property type="match status" value="1"/>
</dbReference>
<dbReference type="Gene3D" id="2.60.40.10">
    <property type="entry name" value="Immunoglobulins"/>
    <property type="match status" value="1"/>
</dbReference>
<keyword evidence="3" id="KW-0325">Glycoprotein</keyword>
<dbReference type="RefSeq" id="WP_271283407.1">
    <property type="nucleotide sequence ID" value="NZ_JAMGZK010000052.1"/>
</dbReference>
<feature type="compositionally biased region" description="Polar residues" evidence="4">
    <location>
        <begin position="1684"/>
        <end position="1695"/>
    </location>
</feature>
<evidence type="ECO:0000256" key="3">
    <source>
        <dbReference type="ARBA" id="ARBA00023180"/>
    </source>
</evidence>
<dbReference type="NCBIfam" id="TIGR01965">
    <property type="entry name" value="VCBS_repeat"/>
    <property type="match status" value="1"/>
</dbReference>
<dbReference type="PANTHER" id="PTHR45739:SF8">
    <property type="entry name" value="FRAS1-RELATED EXTRACELLULAR MATRIX PROTEIN 1"/>
    <property type="match status" value="1"/>
</dbReference>
<dbReference type="EMBL" id="JAMGZK010000052">
    <property type="protein sequence ID" value="MCU6665868.1"/>
    <property type="molecule type" value="Genomic_DNA"/>
</dbReference>
<proteinExistence type="predicted"/>
<dbReference type="GO" id="GO:0009653">
    <property type="term" value="P:anatomical structure morphogenesis"/>
    <property type="evidence" value="ECO:0007669"/>
    <property type="project" value="TreeGrafter"/>
</dbReference>
<gene>
    <name evidence="6" type="ORF">M8014_16125</name>
</gene>
<dbReference type="InterPro" id="IPR040853">
    <property type="entry name" value="RapA2_cadherin-like"/>
</dbReference>
<dbReference type="Gene3D" id="2.60.40.3440">
    <property type="match status" value="12"/>
</dbReference>
<keyword evidence="7" id="KW-1185">Reference proteome</keyword>
<dbReference type="InterPro" id="IPR002126">
    <property type="entry name" value="Cadherin-like_dom"/>
</dbReference>
<evidence type="ECO:0000313" key="7">
    <source>
        <dbReference type="Proteomes" id="UP001063816"/>
    </source>
</evidence>
<dbReference type="InterPro" id="IPR010221">
    <property type="entry name" value="VCBS_dom"/>
</dbReference>
<comment type="caution">
    <text evidence="6">The sequence shown here is derived from an EMBL/GenBank/DDBJ whole genome shotgun (WGS) entry which is preliminary data.</text>
</comment>
<dbReference type="Pfam" id="PF17963">
    <property type="entry name" value="Big_9"/>
    <property type="match status" value="14"/>
</dbReference>
<evidence type="ECO:0000259" key="5">
    <source>
        <dbReference type="PROSITE" id="PS50268"/>
    </source>
</evidence>
<dbReference type="Pfam" id="PF17803">
    <property type="entry name" value="Cadherin_4"/>
    <property type="match status" value="3"/>
</dbReference>
<evidence type="ECO:0000313" key="6">
    <source>
        <dbReference type="EMBL" id="MCU6665868.1"/>
    </source>
</evidence>
<sequence length="4903" mass="512521">MKKNASSTFRRPRLHRFALEARQLFDGAAIAETAQHNDAGSEAPHDNARDAFHPVTVERAAASQPTPAKEVFVIDSQITHWQSLVAQLPQDSKVVVLREGSSGLGQLNQALADEKQIAAIHIYSHGASDEITLGSDIITAQNVAGLQSQLQSLGDKMTAEGDILLYGCSVTSKDTALVSQLATFTHADVAASRDSTGSREGGGNWILETAVGEVETRTLALHYAGQLETPTLTHSAGDLIVSEPSVLTAGKEVGQFSGWAIDLSDPSATVILNLYLQDGSKGTLSDGVQPPDNVFLSFSGTAVQAQAWLNQLTFTASDRELGNHTDATGVDIYVFSDSGGVSWMTQRIIITPANDPATVNDSSLLVSERNGSGTVIGPATLAIVDSELSVGAQTAAQMVYSLTALPRYGYLTLNGQRIGVGSVFTQQDVNSGAVKYVHTATGTDQNTADSFSASLNDGATPVSQSDSVTVTLNIQPENQPPSVSGSGFVFEGQPQNADISGNVGKYIEATTGGDPQDTRLTLTITALPAHGRLYFKGQPIQAGFSFDYADKDKLTYSNDGTEGVREDSFGVRVSDQGGGTGTPASSDGTITLTVDSVNDNPVFDSNSSTWTAVNAGGSVVLTPAMLNATDVDSSDDRISFVVNADNLTHGYLTLNGLRLKSGDTFSVDDIKAGRVSYVQYRDAAPNEQDSFDFQVINHGLNVYWTDAGVTNIRQGGIYQGNAPEFALTQYRFIFALTDKTNNPQPGNVPTLDQPATAVISPVFGTNVNDPNALTHGSFSEGGTLVLAGTGNITDATPGLSYTLPNVLPSEVVYTWIGDSSGSAALSLQKFDNGAWVTLLPLESFTQADVNNGLIRFAHDGGENFTFTPGFTVSAGRVTLNANGDPVPVIQRVDVAVFITPVNDLPQIGGSSNNVLAEGATLVITRDMLTASDPDDANSGTPYENSSTLNGNTNYALNNEATGNNALKLLFTSLPTGGTLQYFNGSSWVDITPANLNTLQLDAAILTNDGTSGLRFVSDGSEIRNTTFSVAAVDRWGAQSLSAATVGLVITNINDGPQIATSPTAADPVVGRESPNMIGGTPANNPLTVRESGYGQITRAMLQAYDPDSSAEQVQFTITQSPGFGRLARSTDGVNFNVLGTGSTFTQQDIAQGYIYYLNDGSDRTITQDGFTFRLSDGDKEQAGNQFVINIDPANDAPQVNGPGSVITVGAGATPVPGFSVRDADLDIGATNVTDQLQTTVRLLHANGTALTQAEYRDVTLGITRVPGLTVVGGNGDLLVLTGTVAQINSALAGLTVAFSQDHNAAYQIQVITDDRLRDASGNLTGSANGGPLNEVTNPAFGSQPGAVDGKNYNWYADSVPVNDGNIAASSATILASSINDPGTLAGDGQKTVREDQASWIGGNFVVNDVESNAFGRPVTVTLTVAQGSLGIGGAGVQTSLNGVTLSGDDTGTLVLTGQASAIQALLNDPLLGLTYLSALNANHDQNGSAAGDVTLTVSLNTQNSTIGNTQGTAPADLSIALTIDAVNDAPVVNAGSTIINLDNSVAGGFTPVPGFSVDDPDITDGGGIAWGESDHLRVTVRLTQQDGTPLAIGEYRGNTSISITSGETNSGVTLITTGAPPTDGDRAPMVIEGTRAQINAWLAQLQVKMVGLDADDADKYYRVEVIADDRNRDATGHLTGRANGGQNSNASNTGTEDAPLTEIDPYAALPGGLAQNVSAASTEVFQSSVNDAAEIRLGDSPVLQTDEGNSTVVLPPIMVTDADAGSSTLTVNVQVPAGFVISGIGGSGGTVDGTGGATVRLTGTLAEINSRLAAITVTLPDVAGTATAADWNGRFGVVVTVDDNGSTGSRPATLPANMTNATSDPGRADYADPTSAAIITTREFTFTVNAVNDAPVATGTSVTLPAIAEDTLAANINGTTVGSLFGPLFDDSRDDVVNGTHSDAFWGIAISSLALDPRQGEWQYSTDGGQSWTAVGPRSDSNALFLNGTAQLRFVPAANFFGEPALLGARLVENDTNGDKTSTATAPVNGGSGSTQTHGGTSLFSDQVVRLKQPVTNVNDSPTLTSGSWTFAEDGNVPATLGQLLDSRYSDQRDNQTGIPGGGNASQGMALVGIFGDTTDATKGHWEYFYNNTWNSLPTDLSASSALILSRDTRMRFVQLADYNGPVTGGLQIRAADSSDTTLVGGAGVNSRVNFYDYAATWSAAIEHWSSPAQLGVNITPVADIVGDRLSIHAGLSLPLTAAQLLANDTFENSGRVIESVTQPANGTLIFDSVSGMYTYTPTKGYVGADSFTYTVRSGGVTETATVNIDVTNIVPVAVNDRQILSEDSLPANGNLLSNDRDGDNDPLTLTGFTVNGVNYAPGATIVLAANQGTLQVNADGTYTYIPVADWNGSVTVGYTISDGNMRGTATGTLTLTVNPVKDAQDDAYIAHAGTSATHDVLLNDSFSNADKKITGVTQPAHGRVTITADNNVLYVPQQGFVGNDSYTYTVTSGGVTETATVRVIMTNQSPFTGNFFATTQEDVNATGNILTTLRDPDGDPLTVTGFTVNNASFTAGQRGTIAGVGTFIIDAQGNYTFTPVADWNGSVPTIEVTVSDGNQGGTNTASLDITVTPVADIIDDTAKTHAGTAVTIDALANDSFENSTKTITGTSAPQHGAVTIVGNKLVYTPVAGYVGSDSFTYTVTSGGVTETATVVVSMTNTAPVSRDVTVSTAEDTPLRGSVQTSATDVDNDPLVLTGFTLNGTAYSAGQTATVEAGSLTMNRDGSWVFTPAADWNGSVPRATYTLSDGNTGTSTSQLLITVIPVADVQNDTATTHADDSVIIPLLDNDTFSDKQRVTIVAGHPVAGSTLSTSDRGGQIQLLADNTLRYLPPANFVGTDTFTYTVTSYTGVTETATVTILVTNSRPGTTDDRQTVMEDNVLRGKFNAKDTDNDVLRVVSFSAGGQTLVMGSDAAKTLTLAGVGTLVVNADMTWAFTPEADWNGTVPEINYTVTDGNQNGKIGGTLTIVVAPVSDARNDNVSLHAGQSDTRNLLANDTFSNSNRQVTSVTQGQHGTVIINADGTVTYTPVASYVGQDTYTYTVTSGGRTETATVYVDITNTPPVPPAGLIVSGPEDSNLTGSVLSNVTDADPTDVLSVESWNLPGETRPHSVGVPYAIPGIGTFTLQTDGQFTFVPVADWNGSVPTITFTATDGHQNGRFTGQLQLVVTPVVDAVNDATSLHSGGSVTIDALNNDSFANSDKTIIALGKPLHGQATILNGKVTYQPDAGYVGADSFTYTVLSGGKEETATITLDVRNTPPQTQPDLVPSLEDATATGNVLTNDQDLDGDALRVQSVSVLGTVYQPGDIITLAGIGTLTLNRDGRYSFVPLADWNGSVPDVTYTVTDGNSNGQASNILRITVRPVQDAFDDRASTHAGVSVLTDVLANDTFSNPLRAVESFTQGAHGTVTLENGQLRYTPVAGYVGTDTYTYSVFSNGVRETATVTVTMLNTLPTSADFALTTAEDTPLSGNVMDRVSDGDNDPLTLTQFTVDNRTYSAGQTAVMAAGTLVMNSDGRWTFTPAADWHGPVPQIGFTVSDGNDGGTTHSLLNIGVVPVGDTHNDFAIVHSDNAVIIPVLANDTFTTPDNQLTLTAGIPVAGSLDGHTDQGGRVRVLSDNTLQYLPPQGYTGIDSFSYTVTTPDGHQEVATVTIAVMNGTPTAQQTSLITPEDTPQLVGQFNAVDPEGDVLTLVSVTIDNVTTTLSGANDRLVDIPGVGTLHVFANRDFTFTPVADWNGVVPQISYTVTDGNNNGTTDGTLFIVVTPEIDAVADSYTMHAGDSALHSPLDNDSFSNPDKMITGVTQGQHGRVEISLDGQHITYIPDPAFVGQDVYSYTVTSGGRIEVAYVTVEVTNTRPVLTPLDPVSGPEDRVLAGNVIDNVTDADPSDRLTVVSWNLPGETRPHLPGVGYAIPGQGTFTLNADGSYTFEPLADWNGSVPTLTFVVSDGHDGGQVTGELNLTVTPVADIQPDYERVLAGQPLIIDALANDSFSNGDRQIVATGNALHGQVTIQNGKITYLPNPGYVGIDTFTYTVMSGGVRETATITVEVTNAAPQPRPDRDVVAEDTPASGNVLANDQDNNGDALRVVDFRVGTLAGVFLPGATAVIAGVGEITLQANGDYLFRPVADWNGDVPQIIYTVSDGNQNGLASQTLDLSVSPVADAQQDVAYIHSSFPGTLDVLANDTFSNPNATLVGVTTPMEGSVSIVNGKVVYTPRPGFVGFDSFEYTVRSGGVEETAAVVVWVTNQAPVARDVSVQMDEDGGTVQGSLPVTDADNDTLRVTGFTLDGDATQYDVPANGSRTILIAGKGTLTITSDRQFTFKPLADWNGTVPVISWQVTDGNDNGATSGRLAIVVNPVADGVDDRGALLKGGELISDVLANDTFEDPTRQVTGVSQGAHGAVTLLPDGRIRYVPEPGYVGADSYTYTVTSGGVTETITVQVVVKPVLELTVHEQGLRDSGGSQTASGSLQVTAFDAAQTITINGKSFTLAELQQFTLQRPGSVEFGFGHLELTGYQATDATHGVLSYRYVQTQAVAHQESQPVQVTFSFTVNGEIGGLLRVNIVDDAPQAQPDTADIYQDRAQYSQSGNLFANDTVGADGPALRGPVVDVMSQNTGAAGHINGVTTGQYGVLRLDANGNWQYEVNRSDPRVAALDANASLQEVFVYTLEDADGNTRQSTLTVIIHGVTAMPQVADRDGWHELLFGLRDEPEQPRLSFTPGLFILPMIYGFESSEHRHAVQANVKMAMLGYGVEQANAPVLEQAVLFPRWFTSTREQRDIRESGANGIGQNMLRDAFSPFSIRHTDERETLHAPAEPPAPVPVVNAPTLESAQGALSLTAQLAALHRQAPETTIVLPAVSAKQVK</sequence>
<dbReference type="InterPro" id="IPR025592">
    <property type="entry name" value="DUF4347"/>
</dbReference>
<name>A0A9J6Q590_9ENTR</name>
<dbReference type="Proteomes" id="UP001063816">
    <property type="component" value="Unassembled WGS sequence"/>
</dbReference>